<keyword evidence="3" id="KW-1185">Reference proteome</keyword>
<evidence type="ECO:0000313" key="3">
    <source>
        <dbReference type="Proteomes" id="UP000051952"/>
    </source>
</evidence>
<feature type="region of interest" description="Disordered" evidence="1">
    <location>
        <begin position="393"/>
        <end position="431"/>
    </location>
</feature>
<feature type="compositionally biased region" description="Basic and acidic residues" evidence="1">
    <location>
        <begin position="88"/>
        <end position="102"/>
    </location>
</feature>
<reference evidence="3" key="1">
    <citation type="submission" date="2015-09" db="EMBL/GenBank/DDBJ databases">
        <authorList>
            <consortium name="Pathogen Informatics"/>
        </authorList>
    </citation>
    <scope>NUCLEOTIDE SEQUENCE [LARGE SCALE GENOMIC DNA]</scope>
    <source>
        <strain evidence="3">Lake Konstanz</strain>
    </source>
</reference>
<sequence>MPRRRQEPLVEPSEMTKDQMITELSKNKVPFLKTSNKPVLLAQINELRSSAIAQRTLRNSIPTAHTPGHPQHPIIVGTPTLGSLTNEQQRRQPSEDQDDARCMESPTTRLFPSARHALRYDANDNTEDRLQSEHHTPREIEKMYDRGIIDDNQRILMRADAITKLPETLYVKPTEVTQNQPKQHEQHDDTTKLLNNIDLMHAEGKITSQKRNELTLIVLQRGAETNGPAPNRPTPMVPQNTIVSTESGERKRNFIAYRHLHIGTYEQPWPSATLIAFARDFPTTPAFNANVEYNTHFRQLSKHFGHFFVFINSTDLTPPQNPTFLHEYRMFLGHLVTLQYMAADMHTKDKKLGGIARTFTCDLLQLDTDLASIQKQDGDDLLSIVTRQILQKSNRDTREYRDHRDNRDHRGNRDHRDNRDTRDYPPTHWNV</sequence>
<gene>
    <name evidence="2" type="ORF">BSAL_19980c</name>
</gene>
<evidence type="ECO:0000256" key="1">
    <source>
        <dbReference type="SAM" id="MobiDB-lite"/>
    </source>
</evidence>
<feature type="region of interest" description="Disordered" evidence="1">
    <location>
        <begin position="84"/>
        <end position="105"/>
    </location>
</feature>
<name>A0A0S4JH18_BODSA</name>
<accession>A0A0S4JH18</accession>
<protein>
    <submittedName>
        <fullName evidence="2">Uncharacterized protein</fullName>
    </submittedName>
</protein>
<dbReference type="EMBL" id="CYKH01001716">
    <property type="protein sequence ID" value="CUG89228.1"/>
    <property type="molecule type" value="Genomic_DNA"/>
</dbReference>
<dbReference type="VEuPathDB" id="TriTrypDB:BSAL_19980c"/>
<feature type="compositionally biased region" description="Basic and acidic residues" evidence="1">
    <location>
        <begin position="393"/>
        <end position="425"/>
    </location>
</feature>
<dbReference type="Proteomes" id="UP000051952">
    <property type="component" value="Unassembled WGS sequence"/>
</dbReference>
<proteinExistence type="predicted"/>
<dbReference type="AlphaFoldDB" id="A0A0S4JH18"/>
<organism evidence="2 3">
    <name type="scientific">Bodo saltans</name>
    <name type="common">Flagellated protozoan</name>
    <dbReference type="NCBI Taxonomy" id="75058"/>
    <lineage>
        <taxon>Eukaryota</taxon>
        <taxon>Discoba</taxon>
        <taxon>Euglenozoa</taxon>
        <taxon>Kinetoplastea</taxon>
        <taxon>Metakinetoplastina</taxon>
        <taxon>Eubodonida</taxon>
        <taxon>Bodonidae</taxon>
        <taxon>Bodo</taxon>
    </lineage>
</organism>
<evidence type="ECO:0000313" key="2">
    <source>
        <dbReference type="EMBL" id="CUG89228.1"/>
    </source>
</evidence>